<dbReference type="GO" id="GO:0003697">
    <property type="term" value="F:single-stranded DNA binding"/>
    <property type="evidence" value="ECO:0007669"/>
    <property type="project" value="InterPro"/>
</dbReference>
<dbReference type="RefSeq" id="WP_126025996.1">
    <property type="nucleotide sequence ID" value="NZ_RXFT01000028.1"/>
</dbReference>
<proteinExistence type="predicted"/>
<accession>A0A3S0XXI5</accession>
<dbReference type="EMBL" id="RXFT01000028">
    <property type="protein sequence ID" value="RUR71941.1"/>
    <property type="molecule type" value="Genomic_DNA"/>
</dbReference>
<sequence length="266" mass="28872">KVGTEFSHILQEALTKPGIVNEAYRAFRNYSIGNQILAAIQLSAKGLPLSPIASFNAWKEKGRSVKKGEKAISLFMPVPVKSRAKTGAAAAIAESDDAQGGTFNVFMLRANWFSLDQTHGEDFAPEQVTPMWDAATAMAALDIREVRFDELLGNRLGYATADRTIAISPLNNLKHKTRFHELAHIVLGHTTEGDVIDGPETPRSLMEAEAESVAYILCTLLDLPGQAESRAYIQGWLAGAELPEKSAKKIFGAADKIMKAGQPVTH</sequence>
<dbReference type="OrthoDB" id="7605626at2"/>
<comment type="caution">
    <text evidence="2">The sequence shown here is derived from an EMBL/GenBank/DDBJ whole genome shotgun (WGS) entry which is preliminary data.</text>
</comment>
<gene>
    <name evidence="2" type="ORF">EJP67_33330</name>
</gene>
<feature type="non-terminal residue" evidence="2">
    <location>
        <position position="1"/>
    </location>
</feature>
<feature type="domain" description="N-terminal" evidence="1">
    <location>
        <begin position="25"/>
        <end position="87"/>
    </location>
</feature>
<evidence type="ECO:0000313" key="3">
    <source>
        <dbReference type="Proteomes" id="UP000281118"/>
    </source>
</evidence>
<dbReference type="AlphaFoldDB" id="A0A3S0XXI5"/>
<evidence type="ECO:0000313" key="2">
    <source>
        <dbReference type="EMBL" id="RUR71941.1"/>
    </source>
</evidence>
<reference evidence="2 3" key="1">
    <citation type="submission" date="2018-12" db="EMBL/GenBank/DDBJ databases">
        <title>The genome sequences of Variovorax guangxiensis DSM 27352.</title>
        <authorList>
            <person name="Gao J."/>
            <person name="Sun J."/>
        </authorList>
    </citation>
    <scope>NUCLEOTIDE SEQUENCE [LARGE SCALE GENOMIC DNA]</scope>
    <source>
        <strain evidence="2 3">DSM 27352</strain>
    </source>
</reference>
<dbReference type="InterPro" id="IPR013610">
    <property type="entry name" value="ArdC_N"/>
</dbReference>
<organism evidence="2 3">
    <name type="scientific">Variovorax guangxiensis</name>
    <dbReference type="NCBI Taxonomy" id="1775474"/>
    <lineage>
        <taxon>Bacteria</taxon>
        <taxon>Pseudomonadati</taxon>
        <taxon>Pseudomonadota</taxon>
        <taxon>Betaproteobacteria</taxon>
        <taxon>Burkholderiales</taxon>
        <taxon>Comamonadaceae</taxon>
        <taxon>Variovorax</taxon>
    </lineage>
</organism>
<evidence type="ECO:0000259" key="1">
    <source>
        <dbReference type="Pfam" id="PF08401"/>
    </source>
</evidence>
<name>A0A3S0XXI5_9BURK</name>
<dbReference type="Proteomes" id="UP000281118">
    <property type="component" value="Unassembled WGS sequence"/>
</dbReference>
<dbReference type="Pfam" id="PF08401">
    <property type="entry name" value="ArdcN"/>
    <property type="match status" value="1"/>
</dbReference>
<protein>
    <submittedName>
        <fullName evidence="2">ImmA/IrrE family metallo-endopeptidase</fullName>
    </submittedName>
</protein>